<dbReference type="InterPro" id="IPR036901">
    <property type="entry name" value="Asp/Orn_carbamoylTrfase_sf"/>
</dbReference>
<dbReference type="GO" id="GO:0016597">
    <property type="term" value="F:amino acid binding"/>
    <property type="evidence" value="ECO:0007669"/>
    <property type="project" value="InterPro"/>
</dbReference>
<dbReference type="SUPFAM" id="SSF53671">
    <property type="entry name" value="Aspartate/ornithine carbamoyltransferase"/>
    <property type="match status" value="1"/>
</dbReference>
<dbReference type="EC" id="2.1.3.3" evidence="3"/>
<dbReference type="GO" id="GO:0042450">
    <property type="term" value="P:L-arginine biosynthetic process via ornithine"/>
    <property type="evidence" value="ECO:0007669"/>
    <property type="project" value="EnsemblFungi"/>
</dbReference>
<dbReference type="InterPro" id="IPR006132">
    <property type="entry name" value="Asp/Orn_carbamoyltranf_P-bd"/>
</dbReference>
<evidence type="ECO:0000313" key="11">
    <source>
        <dbReference type="Proteomes" id="UP000070444"/>
    </source>
</evidence>
<dbReference type="PRINTS" id="PR00100">
    <property type="entry name" value="AOTCASE"/>
</dbReference>
<reference evidence="10 11" key="1">
    <citation type="journal article" date="2015" name="Genome Biol. Evol.">
        <title>Phylogenomic analyses indicate that early fungi evolved digesting cell walls of algal ancestors of land plants.</title>
        <authorList>
            <person name="Chang Y."/>
            <person name="Wang S."/>
            <person name="Sekimoto S."/>
            <person name="Aerts A.L."/>
            <person name="Choi C."/>
            <person name="Clum A."/>
            <person name="LaButti K.M."/>
            <person name="Lindquist E.A."/>
            <person name="Yee Ngan C."/>
            <person name="Ohm R.A."/>
            <person name="Salamov A.A."/>
            <person name="Grigoriev I.V."/>
            <person name="Spatafora J.W."/>
            <person name="Berbee M.L."/>
        </authorList>
    </citation>
    <scope>NUCLEOTIDE SEQUENCE [LARGE SCALE GENOMIC DNA]</scope>
    <source>
        <strain evidence="10 11">NRRL 28638</strain>
    </source>
</reference>
<proteinExistence type="inferred from homology"/>
<dbReference type="EMBL" id="KQ964584">
    <property type="protein sequence ID" value="KXN68291.1"/>
    <property type="molecule type" value="Genomic_DNA"/>
</dbReference>
<comment type="similarity">
    <text evidence="2">Belongs to the aspartate/ornithine carbamoyltransferase superfamily. OTCase family.</text>
</comment>
<dbReference type="Proteomes" id="UP000070444">
    <property type="component" value="Unassembled WGS sequence"/>
</dbReference>
<protein>
    <recommendedName>
        <fullName evidence="3">ornithine carbamoyltransferase</fullName>
        <ecNumber evidence="3">2.1.3.3</ecNumber>
    </recommendedName>
</protein>
<evidence type="ECO:0000256" key="2">
    <source>
        <dbReference type="ARBA" id="ARBA00007805"/>
    </source>
</evidence>
<organism evidence="10 11">
    <name type="scientific">Conidiobolus coronatus (strain ATCC 28846 / CBS 209.66 / NRRL 28638)</name>
    <name type="common">Delacroixia coronata</name>
    <dbReference type="NCBI Taxonomy" id="796925"/>
    <lineage>
        <taxon>Eukaryota</taxon>
        <taxon>Fungi</taxon>
        <taxon>Fungi incertae sedis</taxon>
        <taxon>Zoopagomycota</taxon>
        <taxon>Entomophthoromycotina</taxon>
        <taxon>Entomophthoromycetes</taxon>
        <taxon>Entomophthorales</taxon>
        <taxon>Ancylistaceae</taxon>
        <taxon>Conidiobolus</taxon>
    </lineage>
</organism>
<dbReference type="NCBIfam" id="NF001986">
    <property type="entry name" value="PRK00779.1"/>
    <property type="match status" value="1"/>
</dbReference>
<dbReference type="OrthoDB" id="10252326at2759"/>
<dbReference type="GO" id="GO:1903269">
    <property type="term" value="C:ornithine carbamoyltransferase inhibitor complex"/>
    <property type="evidence" value="ECO:0007669"/>
    <property type="project" value="EnsemblFungi"/>
</dbReference>
<evidence type="ECO:0000313" key="10">
    <source>
        <dbReference type="EMBL" id="KXN68291.1"/>
    </source>
</evidence>
<dbReference type="PANTHER" id="PTHR45753">
    <property type="entry name" value="ORNITHINE CARBAMOYLTRANSFERASE, MITOCHONDRIAL"/>
    <property type="match status" value="1"/>
</dbReference>
<dbReference type="FunFam" id="3.40.50.1370:FF:000009">
    <property type="entry name" value="Ornithine carbamoyltransferase, mitochondrial"/>
    <property type="match status" value="1"/>
</dbReference>
<dbReference type="OMA" id="DGNNVCN"/>
<dbReference type="GO" id="GO:0005739">
    <property type="term" value="C:mitochondrion"/>
    <property type="evidence" value="ECO:0007669"/>
    <property type="project" value="EnsemblFungi"/>
</dbReference>
<dbReference type="Gene3D" id="3.40.50.1370">
    <property type="entry name" value="Aspartate/ornithine carbamoyltransferase"/>
    <property type="match status" value="2"/>
</dbReference>
<dbReference type="GO" id="GO:0004585">
    <property type="term" value="F:ornithine carbamoyltransferase activity"/>
    <property type="evidence" value="ECO:0007669"/>
    <property type="project" value="UniProtKB-EC"/>
</dbReference>
<feature type="domain" description="Aspartate/ornithine carbamoyltransferase Asp/Orn-binding" evidence="8">
    <location>
        <begin position="207"/>
        <end position="359"/>
    </location>
</feature>
<dbReference type="InterPro" id="IPR002292">
    <property type="entry name" value="Orn/put_carbamltrans"/>
</dbReference>
<evidence type="ECO:0000259" key="9">
    <source>
        <dbReference type="Pfam" id="PF02729"/>
    </source>
</evidence>
<evidence type="ECO:0000256" key="6">
    <source>
        <dbReference type="ARBA" id="ARBA00022679"/>
    </source>
</evidence>
<evidence type="ECO:0000256" key="1">
    <source>
        <dbReference type="ARBA" id="ARBA00004975"/>
    </source>
</evidence>
<evidence type="ECO:0000256" key="3">
    <source>
        <dbReference type="ARBA" id="ARBA00013007"/>
    </source>
</evidence>
<comment type="pathway">
    <text evidence="1">Amino-acid biosynthesis; L-arginine biosynthesis; L-arginine from L-ornithine and carbamoyl phosphate: step 1/3.</text>
</comment>
<evidence type="ECO:0000256" key="7">
    <source>
        <dbReference type="RuleBase" id="RU003634"/>
    </source>
</evidence>
<evidence type="ECO:0000256" key="4">
    <source>
        <dbReference type="ARBA" id="ARBA00022571"/>
    </source>
</evidence>
<dbReference type="Pfam" id="PF02729">
    <property type="entry name" value="OTCace_N"/>
    <property type="match status" value="1"/>
</dbReference>
<dbReference type="InterPro" id="IPR006131">
    <property type="entry name" value="Asp_carbamoyltransf_Asp/Orn-bd"/>
</dbReference>
<evidence type="ECO:0000256" key="5">
    <source>
        <dbReference type="ARBA" id="ARBA00022605"/>
    </source>
</evidence>
<dbReference type="Pfam" id="PF00185">
    <property type="entry name" value="OTCace"/>
    <property type="match status" value="1"/>
</dbReference>
<keyword evidence="11" id="KW-1185">Reference proteome</keyword>
<keyword evidence="5" id="KW-0028">Amino-acid biosynthesis</keyword>
<dbReference type="STRING" id="796925.A0A137P054"/>
<sequence length="368" mass="42221">MNTLKIFKPSLVNHSKFYLNATIKRSLFHTNSKLKQYENNAPPHLDTLAYLTPEQINKLVKKALEMKYQVKVEKKEFTDLLKGQTVAMLFTKRSTRTRVATESAVTLLGAKPMYLASSDIQLGVNESLLDTTKVLSSMVSCIVARVNEHETIEQLIEHSQVPVINALSDLYHPTQILADIMTLHEHYSLKQNPTKSPHETNPLDTLKGLKVTWIGDCNNVWCSLLLNLPKFGIEFTTANPKGYEPIPRMVELSEKLTPHKIDWNTFNDPLKAIKGSDVLITDTWISMGQEEEKVKRLKDFEGYQITEEMAQKGEAKSDWIFMHCLPRKQEEVDDEVFYSPRSLVFEEAENRKWTILSTLHTLLVDKKF</sequence>
<dbReference type="GO" id="GO:0005829">
    <property type="term" value="C:cytosol"/>
    <property type="evidence" value="ECO:0007669"/>
    <property type="project" value="EnsemblFungi"/>
</dbReference>
<dbReference type="NCBIfam" id="TIGR00658">
    <property type="entry name" value="orni_carb_tr"/>
    <property type="match status" value="1"/>
</dbReference>
<dbReference type="InterPro" id="IPR006130">
    <property type="entry name" value="Asp/Orn_carbamoylTrfase"/>
</dbReference>
<accession>A0A137P054</accession>
<keyword evidence="4" id="KW-0055">Arginine biosynthesis</keyword>
<gene>
    <name evidence="10" type="ORF">CONCODRAFT_82150</name>
</gene>
<feature type="domain" description="Aspartate/ornithine carbamoyltransferase carbamoyl-P binding" evidence="9">
    <location>
        <begin position="44"/>
        <end position="185"/>
    </location>
</feature>
<dbReference type="PROSITE" id="PS00097">
    <property type="entry name" value="CARBAMOYLTRANSFERASE"/>
    <property type="match status" value="1"/>
</dbReference>
<dbReference type="AlphaFoldDB" id="A0A137P054"/>
<name>A0A137P054_CONC2</name>
<evidence type="ECO:0000259" key="8">
    <source>
        <dbReference type="Pfam" id="PF00185"/>
    </source>
</evidence>
<dbReference type="GO" id="GO:0019240">
    <property type="term" value="P:citrulline biosynthetic process"/>
    <property type="evidence" value="ECO:0007669"/>
    <property type="project" value="TreeGrafter"/>
</dbReference>
<dbReference type="PANTHER" id="PTHR45753:SF3">
    <property type="entry name" value="ORNITHINE TRANSCARBAMYLASE, MITOCHONDRIAL"/>
    <property type="match status" value="1"/>
</dbReference>
<dbReference type="PRINTS" id="PR00102">
    <property type="entry name" value="OTCASE"/>
</dbReference>
<keyword evidence="6 7" id="KW-0808">Transferase</keyword>